<gene>
    <name evidence="1" type="ORF">SAMN02744037_02100</name>
</gene>
<dbReference type="Pfam" id="PF13835">
    <property type="entry name" value="DUF4194"/>
    <property type="match status" value="1"/>
</dbReference>
<dbReference type="InterPro" id="IPR025449">
    <property type="entry name" value="JetB"/>
</dbReference>
<organism evidence="1 2">
    <name type="scientific">Tepidibacter formicigenes DSM 15518</name>
    <dbReference type="NCBI Taxonomy" id="1123349"/>
    <lineage>
        <taxon>Bacteria</taxon>
        <taxon>Bacillati</taxon>
        <taxon>Bacillota</taxon>
        <taxon>Clostridia</taxon>
        <taxon>Peptostreptococcales</taxon>
        <taxon>Peptostreptococcaceae</taxon>
        <taxon>Tepidibacter</taxon>
    </lineage>
</organism>
<evidence type="ECO:0000313" key="1">
    <source>
        <dbReference type="EMBL" id="SHK31256.1"/>
    </source>
</evidence>
<dbReference type="AlphaFoldDB" id="A0A1M6RFT5"/>
<protein>
    <recommendedName>
        <fullName evidence="3">DUF4194 domain-containing protein</fullName>
    </recommendedName>
</protein>
<dbReference type="STRING" id="1123349.SAMN02744037_02100"/>
<sequence>MKEKYETLNTKEKENFSRICNKLLSLCFLTKKKEDNKKDYYFVQTHKEIFSQYLNIIGWELEIDETYGVIHLVNNYNYNRYNFKLYESIILLILRLLYHEKLKELSLADNVVIRIDDIHEKFNALKIKDKPIEKTTLQSALRLFKKYNIIEPIDRGYLDSGSRIIIYPSILLAIKVEDISKIYEKLDSYKKGGGTDEEAYEDEID</sequence>
<proteinExistence type="predicted"/>
<accession>A0A1M6RFT5</accession>
<name>A0A1M6RFT5_9FIRM</name>
<evidence type="ECO:0008006" key="3">
    <source>
        <dbReference type="Google" id="ProtNLM"/>
    </source>
</evidence>
<keyword evidence="2" id="KW-1185">Reference proteome</keyword>
<dbReference type="OrthoDB" id="160982at2"/>
<dbReference type="RefSeq" id="WP_072889764.1">
    <property type="nucleotide sequence ID" value="NZ_FRAE01000056.1"/>
</dbReference>
<evidence type="ECO:0000313" key="2">
    <source>
        <dbReference type="Proteomes" id="UP000242497"/>
    </source>
</evidence>
<dbReference type="EMBL" id="FRAE01000056">
    <property type="protein sequence ID" value="SHK31256.1"/>
    <property type="molecule type" value="Genomic_DNA"/>
</dbReference>
<reference evidence="2" key="1">
    <citation type="submission" date="2016-11" db="EMBL/GenBank/DDBJ databases">
        <authorList>
            <person name="Varghese N."/>
            <person name="Submissions S."/>
        </authorList>
    </citation>
    <scope>NUCLEOTIDE SEQUENCE [LARGE SCALE GENOMIC DNA]</scope>
    <source>
        <strain evidence="2">DSM 15518</strain>
    </source>
</reference>
<dbReference type="Proteomes" id="UP000242497">
    <property type="component" value="Unassembled WGS sequence"/>
</dbReference>